<dbReference type="RefSeq" id="WP_145194850.1">
    <property type="nucleotide sequence ID" value="NZ_CP036434.1"/>
</dbReference>
<name>A0A518EMY7_9BACT</name>
<dbReference type="SUPFAM" id="SSF75169">
    <property type="entry name" value="DsrEFH-like"/>
    <property type="match status" value="1"/>
</dbReference>
<accession>A0A518EMY7</accession>
<organism evidence="2 3">
    <name type="scientific">Saltatorellus ferox</name>
    <dbReference type="NCBI Taxonomy" id="2528018"/>
    <lineage>
        <taxon>Bacteria</taxon>
        <taxon>Pseudomonadati</taxon>
        <taxon>Planctomycetota</taxon>
        <taxon>Planctomycetia</taxon>
        <taxon>Planctomycetia incertae sedis</taxon>
        <taxon>Saltatorellus</taxon>
    </lineage>
</organism>
<keyword evidence="3" id="KW-1185">Reference proteome</keyword>
<proteinExistence type="predicted"/>
<dbReference type="OrthoDB" id="9802028at2"/>
<keyword evidence="1" id="KW-0812">Transmembrane</keyword>
<dbReference type="AlphaFoldDB" id="A0A518EMY7"/>
<dbReference type="Pfam" id="PF13686">
    <property type="entry name" value="DrsE_2"/>
    <property type="match status" value="1"/>
</dbReference>
<evidence type="ECO:0000313" key="2">
    <source>
        <dbReference type="EMBL" id="QDV05446.1"/>
    </source>
</evidence>
<dbReference type="PANTHER" id="PTHR34655">
    <property type="entry name" value="CONSERVED WITHIN P. AEROPHILUM"/>
    <property type="match status" value="1"/>
</dbReference>
<dbReference type="InterPro" id="IPR032836">
    <property type="entry name" value="DsrE2-like"/>
</dbReference>
<dbReference type="PANTHER" id="PTHR34655:SF2">
    <property type="entry name" value="PEROXIREDOXIN FAMILY PROTEIN"/>
    <property type="match status" value="1"/>
</dbReference>
<gene>
    <name evidence="2" type="ORF">Poly30_09430</name>
</gene>
<evidence type="ECO:0000256" key="1">
    <source>
        <dbReference type="SAM" id="Phobius"/>
    </source>
</evidence>
<sequence length="200" mass="21325">MTSDVATESRIQELEESLAELRGLLSELPEASPCTTQAAPGAPSQKEGLSLVVFSGDFDKQLSAFLLATSAAASGVPVTMFFSFWGTTALKKRTRLRGKNVLQAAFAAMLPKNANALRLSRMNMCGIGPRAMRFLMKKKNVASLPTLIETASVLGVRMIVCQMSMEILGLEVDEIQDGVEFGGAATCVQAAIKSSTSLFI</sequence>
<evidence type="ECO:0000313" key="3">
    <source>
        <dbReference type="Proteomes" id="UP000320390"/>
    </source>
</evidence>
<keyword evidence="1" id="KW-1133">Transmembrane helix</keyword>
<dbReference type="Proteomes" id="UP000320390">
    <property type="component" value="Chromosome"/>
</dbReference>
<keyword evidence="1" id="KW-0472">Membrane</keyword>
<evidence type="ECO:0008006" key="4">
    <source>
        <dbReference type="Google" id="ProtNLM"/>
    </source>
</evidence>
<dbReference type="EMBL" id="CP036434">
    <property type="protein sequence ID" value="QDV05446.1"/>
    <property type="molecule type" value="Genomic_DNA"/>
</dbReference>
<feature type="transmembrane region" description="Helical" evidence="1">
    <location>
        <begin position="64"/>
        <end position="87"/>
    </location>
</feature>
<protein>
    <recommendedName>
        <fullName evidence="4">DsrE/DsrF-like family protein</fullName>
    </recommendedName>
</protein>
<reference evidence="2 3" key="1">
    <citation type="submission" date="2019-02" db="EMBL/GenBank/DDBJ databases">
        <title>Deep-cultivation of Planctomycetes and their phenomic and genomic characterization uncovers novel biology.</title>
        <authorList>
            <person name="Wiegand S."/>
            <person name="Jogler M."/>
            <person name="Boedeker C."/>
            <person name="Pinto D."/>
            <person name="Vollmers J."/>
            <person name="Rivas-Marin E."/>
            <person name="Kohn T."/>
            <person name="Peeters S.H."/>
            <person name="Heuer A."/>
            <person name="Rast P."/>
            <person name="Oberbeckmann S."/>
            <person name="Bunk B."/>
            <person name="Jeske O."/>
            <person name="Meyerdierks A."/>
            <person name="Storesund J.E."/>
            <person name="Kallscheuer N."/>
            <person name="Luecker S."/>
            <person name="Lage O.M."/>
            <person name="Pohl T."/>
            <person name="Merkel B.J."/>
            <person name="Hornburger P."/>
            <person name="Mueller R.-W."/>
            <person name="Bruemmer F."/>
            <person name="Labrenz M."/>
            <person name="Spormann A.M."/>
            <person name="Op den Camp H."/>
            <person name="Overmann J."/>
            <person name="Amann R."/>
            <person name="Jetten M.S.M."/>
            <person name="Mascher T."/>
            <person name="Medema M.H."/>
            <person name="Devos D.P."/>
            <person name="Kaster A.-K."/>
            <person name="Ovreas L."/>
            <person name="Rohde M."/>
            <person name="Galperin M.Y."/>
            <person name="Jogler C."/>
        </authorList>
    </citation>
    <scope>NUCLEOTIDE SEQUENCE [LARGE SCALE GENOMIC DNA]</scope>
    <source>
        <strain evidence="2 3">Poly30</strain>
    </source>
</reference>
<dbReference type="InterPro" id="IPR027396">
    <property type="entry name" value="DsrEFH-like"/>
</dbReference>
<dbReference type="Gene3D" id="3.40.1260.10">
    <property type="entry name" value="DsrEFH-like"/>
    <property type="match status" value="1"/>
</dbReference>